<dbReference type="AlphaFoldDB" id="A0A9D4YVE0"/>
<feature type="transmembrane region" description="Helical" evidence="6">
    <location>
        <begin position="171"/>
        <end position="195"/>
    </location>
</feature>
<feature type="domain" description="Sugar phosphate transporter" evidence="7">
    <location>
        <begin position="89"/>
        <end position="371"/>
    </location>
</feature>
<evidence type="ECO:0000256" key="4">
    <source>
        <dbReference type="ARBA" id="ARBA00023136"/>
    </source>
</evidence>
<dbReference type="Pfam" id="PF03151">
    <property type="entry name" value="TPT"/>
    <property type="match status" value="1"/>
</dbReference>
<feature type="region of interest" description="Disordered" evidence="5">
    <location>
        <begin position="402"/>
        <end position="426"/>
    </location>
</feature>
<accession>A0A9D4YVE0</accession>
<keyword evidence="3 6" id="KW-1133">Transmembrane helix</keyword>
<evidence type="ECO:0000256" key="3">
    <source>
        <dbReference type="ARBA" id="ARBA00022989"/>
    </source>
</evidence>
<protein>
    <recommendedName>
        <fullName evidence="7">Sugar phosphate transporter domain-containing protein</fullName>
    </recommendedName>
</protein>
<evidence type="ECO:0000256" key="6">
    <source>
        <dbReference type="SAM" id="Phobius"/>
    </source>
</evidence>
<keyword evidence="9" id="KW-1185">Reference proteome</keyword>
<feature type="transmembrane region" description="Helical" evidence="6">
    <location>
        <begin position="114"/>
        <end position="135"/>
    </location>
</feature>
<dbReference type="InterPro" id="IPR004853">
    <property type="entry name" value="Sugar_P_trans_dom"/>
</dbReference>
<evidence type="ECO:0000313" key="8">
    <source>
        <dbReference type="EMBL" id="KAI3428502.1"/>
    </source>
</evidence>
<evidence type="ECO:0000259" key="7">
    <source>
        <dbReference type="Pfam" id="PF03151"/>
    </source>
</evidence>
<name>A0A9D4YVE0_CHLVU</name>
<evidence type="ECO:0000256" key="5">
    <source>
        <dbReference type="SAM" id="MobiDB-lite"/>
    </source>
</evidence>
<sequence>MADEPHAVLPVEPGLSRSKSELCCNPVSKLGGRCALSVYTSRSQHRLPMSVPAARRPKGQEMGDVQSGADSHQFRMFGLSKIVIAVVASVAWMAVSSALILLNKDLLSHGFHYPMALSGLGMAFSGGASFVCCRVLKVVDAKKSMTLSFYCTKILPVGLFMALTLHFGNLVYLYLTVAFIQMLKAFTPIITMLSLFIARLESPSRRLILSVSFIALGTATASAGEVNLNYTGVFIMLLSEIFESIRLVMTQLLLTGLRFHPIEGLMYLAPACTFWLIIGSLILEFRPMLESGAFLLMAERPAKFLAAAMMGFAVNSLAYIVIQSASSLTLKVLGTVKNALVVCLGIVLLAETVTGLQGFGYGISIAAFFWYQRIKMQQIASEARTAALSSVANGSSSVIISSGGDKGLPQYRSVPSLDRLDDAGKK</sequence>
<reference evidence="8" key="1">
    <citation type="journal article" date="2019" name="Plant J.">
        <title>Chlorella vulgaris genome assembly and annotation reveals the molecular basis for metabolic acclimation to high light conditions.</title>
        <authorList>
            <person name="Cecchin M."/>
            <person name="Marcolungo L."/>
            <person name="Rossato M."/>
            <person name="Girolomoni L."/>
            <person name="Cosentino E."/>
            <person name="Cuine S."/>
            <person name="Li-Beisson Y."/>
            <person name="Delledonne M."/>
            <person name="Ballottari M."/>
        </authorList>
    </citation>
    <scope>NUCLEOTIDE SEQUENCE</scope>
    <source>
        <strain evidence="8">211/11P</strain>
    </source>
</reference>
<dbReference type="InterPro" id="IPR050186">
    <property type="entry name" value="TPT_transporter"/>
</dbReference>
<dbReference type="OrthoDB" id="6418713at2759"/>
<reference evidence="8" key="2">
    <citation type="submission" date="2020-11" db="EMBL/GenBank/DDBJ databases">
        <authorList>
            <person name="Cecchin M."/>
            <person name="Marcolungo L."/>
            <person name="Rossato M."/>
            <person name="Girolomoni L."/>
            <person name="Cosentino E."/>
            <person name="Cuine S."/>
            <person name="Li-Beisson Y."/>
            <person name="Delledonne M."/>
            <person name="Ballottari M."/>
        </authorList>
    </citation>
    <scope>NUCLEOTIDE SEQUENCE</scope>
    <source>
        <strain evidence="8">211/11P</strain>
        <tissue evidence="8">Whole cell</tissue>
    </source>
</reference>
<feature type="transmembrane region" description="Helical" evidence="6">
    <location>
        <begin position="265"/>
        <end position="283"/>
    </location>
</feature>
<feature type="transmembrane region" description="Helical" evidence="6">
    <location>
        <begin position="207"/>
        <end position="224"/>
    </location>
</feature>
<dbReference type="EMBL" id="SIDB01000009">
    <property type="protein sequence ID" value="KAI3428502.1"/>
    <property type="molecule type" value="Genomic_DNA"/>
</dbReference>
<keyword evidence="4 6" id="KW-0472">Membrane</keyword>
<keyword evidence="2 6" id="KW-0812">Transmembrane</keyword>
<feature type="transmembrane region" description="Helical" evidence="6">
    <location>
        <begin position="82"/>
        <end position="102"/>
    </location>
</feature>
<proteinExistence type="predicted"/>
<comment type="caution">
    <text evidence="8">The sequence shown here is derived from an EMBL/GenBank/DDBJ whole genome shotgun (WGS) entry which is preliminary data.</text>
</comment>
<feature type="transmembrane region" description="Helical" evidence="6">
    <location>
        <begin position="303"/>
        <end position="322"/>
    </location>
</feature>
<evidence type="ECO:0000313" key="9">
    <source>
        <dbReference type="Proteomes" id="UP001055712"/>
    </source>
</evidence>
<dbReference type="Proteomes" id="UP001055712">
    <property type="component" value="Unassembled WGS sequence"/>
</dbReference>
<evidence type="ECO:0000256" key="1">
    <source>
        <dbReference type="ARBA" id="ARBA00004141"/>
    </source>
</evidence>
<dbReference type="GO" id="GO:0016020">
    <property type="term" value="C:membrane"/>
    <property type="evidence" value="ECO:0007669"/>
    <property type="project" value="UniProtKB-SubCell"/>
</dbReference>
<evidence type="ECO:0000256" key="2">
    <source>
        <dbReference type="ARBA" id="ARBA00022692"/>
    </source>
</evidence>
<comment type="subcellular location">
    <subcellularLocation>
        <location evidence="1">Membrane</location>
        <topology evidence="1">Multi-pass membrane protein</topology>
    </subcellularLocation>
</comment>
<dbReference type="PANTHER" id="PTHR11132">
    <property type="entry name" value="SOLUTE CARRIER FAMILY 35"/>
    <property type="match status" value="1"/>
</dbReference>
<gene>
    <name evidence="8" type="ORF">D9Q98_007326</name>
</gene>
<feature type="transmembrane region" description="Helical" evidence="6">
    <location>
        <begin position="355"/>
        <end position="371"/>
    </location>
</feature>
<organism evidence="8 9">
    <name type="scientific">Chlorella vulgaris</name>
    <name type="common">Green alga</name>
    <dbReference type="NCBI Taxonomy" id="3077"/>
    <lineage>
        <taxon>Eukaryota</taxon>
        <taxon>Viridiplantae</taxon>
        <taxon>Chlorophyta</taxon>
        <taxon>core chlorophytes</taxon>
        <taxon>Trebouxiophyceae</taxon>
        <taxon>Chlorellales</taxon>
        <taxon>Chlorellaceae</taxon>
        <taxon>Chlorella clade</taxon>
        <taxon>Chlorella</taxon>
    </lineage>
</organism>
<feature type="transmembrane region" description="Helical" evidence="6">
    <location>
        <begin position="147"/>
        <end position="165"/>
    </location>
</feature>